<sequence>MMLYLQNLSYIFPNKTKLFNGLNLSVQKGEKLALVGNNGAGKSTLLHLISGQIAPTNGHIICDGKIYVVSQHFGQLNEETIAEALQISNKLKALHAILEGDVSEENYDALADDWDIENRIHEVLKQWNLPELNLHQKLSTLSGGQKTKLFLAGVDIHQADLVLMDEPSNHLDVASRQQLYQFIQTTNKA</sequence>
<protein>
    <submittedName>
        <fullName evidence="2">ABC transporter ATP-binding protein</fullName>
    </submittedName>
</protein>
<dbReference type="Proteomes" id="UP000249645">
    <property type="component" value="Unassembled WGS sequence"/>
</dbReference>
<dbReference type="Gene3D" id="3.40.50.300">
    <property type="entry name" value="P-loop containing nucleotide triphosphate hydrolases"/>
    <property type="match status" value="1"/>
</dbReference>
<evidence type="ECO:0000313" key="2">
    <source>
        <dbReference type="EMBL" id="PZP45453.1"/>
    </source>
</evidence>
<dbReference type="PROSITE" id="PS50893">
    <property type="entry name" value="ABC_TRANSPORTER_2"/>
    <property type="match status" value="1"/>
</dbReference>
<accession>A0A2W5ESI4</accession>
<feature type="non-terminal residue" evidence="2">
    <location>
        <position position="189"/>
    </location>
</feature>
<dbReference type="EMBL" id="QFOI01000264">
    <property type="protein sequence ID" value="PZP45453.1"/>
    <property type="molecule type" value="Genomic_DNA"/>
</dbReference>
<dbReference type="GO" id="GO:0005524">
    <property type="term" value="F:ATP binding"/>
    <property type="evidence" value="ECO:0007669"/>
    <property type="project" value="UniProtKB-KW"/>
</dbReference>
<dbReference type="InterPro" id="IPR027417">
    <property type="entry name" value="P-loop_NTPase"/>
</dbReference>
<comment type="caution">
    <text evidence="2">The sequence shown here is derived from an EMBL/GenBank/DDBJ whole genome shotgun (WGS) entry which is preliminary data.</text>
</comment>
<dbReference type="InterPro" id="IPR003439">
    <property type="entry name" value="ABC_transporter-like_ATP-bd"/>
</dbReference>
<gene>
    <name evidence="2" type="ORF">DI598_13250</name>
</gene>
<dbReference type="PANTHER" id="PTHR42855">
    <property type="entry name" value="ABC TRANSPORTER ATP-BINDING SUBUNIT"/>
    <property type="match status" value="1"/>
</dbReference>
<keyword evidence="2" id="KW-0547">Nucleotide-binding</keyword>
<evidence type="ECO:0000313" key="3">
    <source>
        <dbReference type="Proteomes" id="UP000249645"/>
    </source>
</evidence>
<evidence type="ECO:0000259" key="1">
    <source>
        <dbReference type="PROSITE" id="PS50893"/>
    </source>
</evidence>
<reference evidence="2 3" key="1">
    <citation type="submission" date="2017-11" db="EMBL/GenBank/DDBJ databases">
        <title>Infants hospitalized years apart are colonized by the same room-sourced microbial strains.</title>
        <authorList>
            <person name="Brooks B."/>
            <person name="Olm M.R."/>
            <person name="Firek B.A."/>
            <person name="Baker R."/>
            <person name="Thomas B.C."/>
            <person name="Morowitz M.J."/>
            <person name="Banfield J.F."/>
        </authorList>
    </citation>
    <scope>NUCLEOTIDE SEQUENCE [LARGE SCALE GENOMIC DNA]</scope>
    <source>
        <strain evidence="2">S2_009_000_R2_76</strain>
    </source>
</reference>
<dbReference type="SUPFAM" id="SSF52540">
    <property type="entry name" value="P-loop containing nucleoside triphosphate hydrolases"/>
    <property type="match status" value="1"/>
</dbReference>
<proteinExistence type="predicted"/>
<dbReference type="Pfam" id="PF00005">
    <property type="entry name" value="ABC_tran"/>
    <property type="match status" value="1"/>
</dbReference>
<dbReference type="GO" id="GO:0016887">
    <property type="term" value="F:ATP hydrolysis activity"/>
    <property type="evidence" value="ECO:0007669"/>
    <property type="project" value="InterPro"/>
</dbReference>
<feature type="domain" description="ABC transporter" evidence="1">
    <location>
        <begin position="3"/>
        <end position="189"/>
    </location>
</feature>
<dbReference type="InterPro" id="IPR051309">
    <property type="entry name" value="ABCF_ATPase"/>
</dbReference>
<keyword evidence="2" id="KW-0067">ATP-binding</keyword>
<dbReference type="AlphaFoldDB" id="A0A2W5ESI4"/>
<name>A0A2W5ESI4_9SPHI</name>
<organism evidence="2 3">
    <name type="scientific">Pseudopedobacter saltans</name>
    <dbReference type="NCBI Taxonomy" id="151895"/>
    <lineage>
        <taxon>Bacteria</taxon>
        <taxon>Pseudomonadati</taxon>
        <taxon>Bacteroidota</taxon>
        <taxon>Sphingobacteriia</taxon>
        <taxon>Sphingobacteriales</taxon>
        <taxon>Sphingobacteriaceae</taxon>
        <taxon>Pseudopedobacter</taxon>
    </lineage>
</organism>
<dbReference type="PANTHER" id="PTHR42855:SF1">
    <property type="entry name" value="ABC TRANSPORTER DOMAIN-CONTAINING PROTEIN"/>
    <property type="match status" value="1"/>
</dbReference>